<dbReference type="InterPro" id="IPR036390">
    <property type="entry name" value="WH_DNA-bd_sf"/>
</dbReference>
<keyword evidence="2" id="KW-0805">Transcription regulation</keyword>
<dbReference type="GO" id="GO:0032993">
    <property type="term" value="C:protein-DNA complex"/>
    <property type="evidence" value="ECO:0007669"/>
    <property type="project" value="TreeGrafter"/>
</dbReference>
<proteinExistence type="inferred from homology"/>
<dbReference type="RefSeq" id="WP_191616728.1">
    <property type="nucleotide sequence ID" value="NZ_JACYFG010000009.1"/>
</dbReference>
<dbReference type="InterPro" id="IPR000847">
    <property type="entry name" value="LysR_HTH_N"/>
</dbReference>
<dbReference type="EMBL" id="JACYFG010000009">
    <property type="protein sequence ID" value="MBD5779590.1"/>
    <property type="molecule type" value="Genomic_DNA"/>
</dbReference>
<name>A0A927F7X8_9BACT</name>
<dbReference type="SUPFAM" id="SSF53850">
    <property type="entry name" value="Periplasmic binding protein-like II"/>
    <property type="match status" value="1"/>
</dbReference>
<reference evidence="6" key="1">
    <citation type="submission" date="2020-09" db="EMBL/GenBank/DDBJ databases">
        <title>Pelagicoccus enzymogenes sp. nov. with an EPS production, isolated from marine sediment.</title>
        <authorList>
            <person name="Feng X."/>
        </authorList>
    </citation>
    <scope>NUCLEOTIDE SEQUENCE</scope>
    <source>
        <strain evidence="6">NFK12</strain>
    </source>
</reference>
<dbReference type="Gene3D" id="1.10.10.10">
    <property type="entry name" value="Winged helix-like DNA-binding domain superfamily/Winged helix DNA-binding domain"/>
    <property type="match status" value="1"/>
</dbReference>
<dbReference type="Proteomes" id="UP000622317">
    <property type="component" value="Unassembled WGS sequence"/>
</dbReference>
<dbReference type="CDD" id="cd08414">
    <property type="entry name" value="PBP2_LTTR_aromatics_like"/>
    <property type="match status" value="1"/>
</dbReference>
<evidence type="ECO:0000256" key="3">
    <source>
        <dbReference type="ARBA" id="ARBA00023125"/>
    </source>
</evidence>
<dbReference type="GO" id="GO:0003700">
    <property type="term" value="F:DNA-binding transcription factor activity"/>
    <property type="evidence" value="ECO:0007669"/>
    <property type="project" value="InterPro"/>
</dbReference>
<dbReference type="Gene3D" id="3.40.190.10">
    <property type="entry name" value="Periplasmic binding protein-like II"/>
    <property type="match status" value="2"/>
</dbReference>
<keyword evidence="7" id="KW-1185">Reference proteome</keyword>
<dbReference type="Pfam" id="PF00126">
    <property type="entry name" value="HTH_1"/>
    <property type="match status" value="1"/>
</dbReference>
<dbReference type="InterPro" id="IPR005119">
    <property type="entry name" value="LysR_subst-bd"/>
</dbReference>
<dbReference type="Pfam" id="PF03466">
    <property type="entry name" value="LysR_substrate"/>
    <property type="match status" value="1"/>
</dbReference>
<evidence type="ECO:0000313" key="6">
    <source>
        <dbReference type="EMBL" id="MBD5779590.1"/>
    </source>
</evidence>
<feature type="domain" description="HTH lysR-type" evidence="5">
    <location>
        <begin position="1"/>
        <end position="58"/>
    </location>
</feature>
<keyword evidence="4" id="KW-0804">Transcription</keyword>
<evidence type="ECO:0000259" key="5">
    <source>
        <dbReference type="PROSITE" id="PS50931"/>
    </source>
</evidence>
<dbReference type="PROSITE" id="PS50931">
    <property type="entry name" value="HTH_LYSR"/>
    <property type="match status" value="1"/>
</dbReference>
<dbReference type="GO" id="GO:0003677">
    <property type="term" value="F:DNA binding"/>
    <property type="evidence" value="ECO:0007669"/>
    <property type="project" value="UniProtKB-KW"/>
</dbReference>
<keyword evidence="3" id="KW-0238">DNA-binding</keyword>
<dbReference type="FunFam" id="1.10.10.10:FF:000001">
    <property type="entry name" value="LysR family transcriptional regulator"/>
    <property type="match status" value="1"/>
</dbReference>
<dbReference type="PANTHER" id="PTHR30346">
    <property type="entry name" value="TRANSCRIPTIONAL DUAL REGULATOR HCAR-RELATED"/>
    <property type="match status" value="1"/>
</dbReference>
<protein>
    <submittedName>
        <fullName evidence="6">LysR family transcriptional regulator</fullName>
    </submittedName>
</protein>
<gene>
    <name evidence="6" type="ORF">IEN85_08790</name>
</gene>
<dbReference type="SUPFAM" id="SSF46785">
    <property type="entry name" value="Winged helix' DNA-binding domain"/>
    <property type="match status" value="1"/>
</dbReference>
<comment type="similarity">
    <text evidence="1">Belongs to the LysR transcriptional regulatory family.</text>
</comment>
<sequence length="290" mass="32273">MEIAQLKSFLVLAEQLHYGRAAAALHLSQPALTKQIQRLEEDLGGALFERGTQGTRLSAFGEQWLQEARQVNQKLDGLLDRGRQIALGETGRIRIGFGYHSLELVPSVVVKLRDRAPGIQISLRDMSTAEQLAALEEGKLDLAFVRVPIANHSDYESLPAIEDRMALVTARSQTGGKKLKLADVRDQAFVTISKLRSPGFFGHMLALCAKHGFHPRIVQQVSEFPTALALTRAGMGVTMIPESYWNSDYKSLQIHRIAAADSKWKVGALWRRGDRNPALHRFLEALKTFL</sequence>
<dbReference type="AlphaFoldDB" id="A0A927F7X8"/>
<dbReference type="PANTHER" id="PTHR30346:SF0">
    <property type="entry name" value="HCA OPERON TRANSCRIPTIONAL ACTIVATOR HCAR"/>
    <property type="match status" value="1"/>
</dbReference>
<dbReference type="PRINTS" id="PR00039">
    <property type="entry name" value="HTHLYSR"/>
</dbReference>
<accession>A0A927F7X8</accession>
<evidence type="ECO:0000256" key="1">
    <source>
        <dbReference type="ARBA" id="ARBA00009437"/>
    </source>
</evidence>
<evidence type="ECO:0000256" key="4">
    <source>
        <dbReference type="ARBA" id="ARBA00023163"/>
    </source>
</evidence>
<evidence type="ECO:0000313" key="7">
    <source>
        <dbReference type="Proteomes" id="UP000622317"/>
    </source>
</evidence>
<evidence type="ECO:0000256" key="2">
    <source>
        <dbReference type="ARBA" id="ARBA00023015"/>
    </source>
</evidence>
<comment type="caution">
    <text evidence="6">The sequence shown here is derived from an EMBL/GenBank/DDBJ whole genome shotgun (WGS) entry which is preliminary data.</text>
</comment>
<dbReference type="InterPro" id="IPR036388">
    <property type="entry name" value="WH-like_DNA-bd_sf"/>
</dbReference>
<organism evidence="6 7">
    <name type="scientific">Pelagicoccus enzymogenes</name>
    <dbReference type="NCBI Taxonomy" id="2773457"/>
    <lineage>
        <taxon>Bacteria</taxon>
        <taxon>Pseudomonadati</taxon>
        <taxon>Verrucomicrobiota</taxon>
        <taxon>Opitutia</taxon>
        <taxon>Puniceicoccales</taxon>
        <taxon>Pelagicoccaceae</taxon>
        <taxon>Pelagicoccus</taxon>
    </lineage>
</organism>